<dbReference type="InterPro" id="IPR050481">
    <property type="entry name" value="UDP-glycosyltransf_plant"/>
</dbReference>
<dbReference type="Gramene" id="PRQ52246">
    <property type="protein sequence ID" value="PRQ52246"/>
    <property type="gene ID" value="RchiOBHm_Chr2g0153381"/>
</dbReference>
<evidence type="ECO:0000313" key="6">
    <source>
        <dbReference type="Proteomes" id="UP000238479"/>
    </source>
</evidence>
<keyword evidence="3 5" id="KW-0808">Transferase</keyword>
<evidence type="ECO:0000313" key="5">
    <source>
        <dbReference type="EMBL" id="PRQ52246.1"/>
    </source>
</evidence>
<proteinExistence type="inferred from homology"/>
<dbReference type="Gene3D" id="3.40.50.2000">
    <property type="entry name" value="Glycogen Phosphorylase B"/>
    <property type="match status" value="2"/>
</dbReference>
<dbReference type="STRING" id="74649.A0A2P6S0S0"/>
<evidence type="ECO:0000256" key="2">
    <source>
        <dbReference type="ARBA" id="ARBA00022676"/>
    </source>
</evidence>
<accession>A0A2P6S0S0</accession>
<dbReference type="OMA" id="GWYSILE"/>
<dbReference type="GO" id="GO:0047893">
    <property type="term" value="F:flavonol 3-O-glucosyltransferase activity"/>
    <property type="evidence" value="ECO:0007669"/>
    <property type="project" value="UniProtKB-EC"/>
</dbReference>
<dbReference type="SUPFAM" id="SSF53756">
    <property type="entry name" value="UDP-Glycosyltransferase/glycogen phosphorylase"/>
    <property type="match status" value="1"/>
</dbReference>
<dbReference type="EMBL" id="PDCK01000040">
    <property type="protein sequence ID" value="PRQ52246.1"/>
    <property type="molecule type" value="Genomic_DNA"/>
</dbReference>
<dbReference type="InterPro" id="IPR002213">
    <property type="entry name" value="UDP_glucos_trans"/>
</dbReference>
<dbReference type="PANTHER" id="PTHR48048">
    <property type="entry name" value="GLYCOSYLTRANSFERASE"/>
    <property type="match status" value="1"/>
</dbReference>
<protein>
    <submittedName>
        <fullName evidence="5">UDP-glucose flavonoid 3-O-glucosyltransferase 6</fullName>
        <ecNumber evidence="5">2.4.1.91</ecNumber>
    </submittedName>
</protein>
<dbReference type="PANTHER" id="PTHR48048:SF45">
    <property type="entry name" value="GLYCOSYLTRANSFERASE"/>
    <property type="match status" value="1"/>
</dbReference>
<name>A0A2P6S0S0_ROSCH</name>
<keyword evidence="2 5" id="KW-0328">Glycosyltransferase</keyword>
<evidence type="ECO:0000256" key="3">
    <source>
        <dbReference type="ARBA" id="ARBA00022679"/>
    </source>
</evidence>
<dbReference type="Pfam" id="PF00201">
    <property type="entry name" value="UDPGT"/>
    <property type="match status" value="1"/>
</dbReference>
<dbReference type="EC" id="2.4.1.91" evidence="5"/>
<dbReference type="CDD" id="cd03784">
    <property type="entry name" value="GT1_Gtf-like"/>
    <property type="match status" value="1"/>
</dbReference>
<dbReference type="AlphaFoldDB" id="A0A2P6S0S0"/>
<organism evidence="5 6">
    <name type="scientific">Rosa chinensis</name>
    <name type="common">China rose</name>
    <dbReference type="NCBI Taxonomy" id="74649"/>
    <lineage>
        <taxon>Eukaryota</taxon>
        <taxon>Viridiplantae</taxon>
        <taxon>Streptophyta</taxon>
        <taxon>Embryophyta</taxon>
        <taxon>Tracheophyta</taxon>
        <taxon>Spermatophyta</taxon>
        <taxon>Magnoliopsida</taxon>
        <taxon>eudicotyledons</taxon>
        <taxon>Gunneridae</taxon>
        <taxon>Pentapetalae</taxon>
        <taxon>rosids</taxon>
        <taxon>fabids</taxon>
        <taxon>Rosales</taxon>
        <taxon>Rosaceae</taxon>
        <taxon>Rosoideae</taxon>
        <taxon>Rosoideae incertae sedis</taxon>
        <taxon>Rosa</taxon>
    </lineage>
</organism>
<comment type="caution">
    <text evidence="5">The sequence shown here is derived from an EMBL/GenBank/DDBJ whole genome shotgun (WGS) entry which is preliminary data.</text>
</comment>
<keyword evidence="6" id="KW-1185">Reference proteome</keyword>
<reference evidence="5 6" key="1">
    <citation type="journal article" date="2018" name="Nat. Genet.">
        <title>The Rosa genome provides new insights in the design of modern roses.</title>
        <authorList>
            <person name="Bendahmane M."/>
        </authorList>
    </citation>
    <scope>NUCLEOTIDE SEQUENCE [LARGE SCALE GENOMIC DNA]</scope>
    <source>
        <strain evidence="6">cv. Old Blush</strain>
    </source>
</reference>
<evidence type="ECO:0000256" key="4">
    <source>
        <dbReference type="SAM" id="MobiDB-lite"/>
    </source>
</evidence>
<dbReference type="Proteomes" id="UP000238479">
    <property type="component" value="Chromosome 2"/>
</dbReference>
<evidence type="ECO:0000256" key="1">
    <source>
        <dbReference type="ARBA" id="ARBA00009995"/>
    </source>
</evidence>
<feature type="region of interest" description="Disordered" evidence="4">
    <location>
        <begin position="120"/>
        <end position="147"/>
    </location>
</feature>
<dbReference type="FunFam" id="3.40.50.2000:FF:000056">
    <property type="entry name" value="Glycosyltransferase"/>
    <property type="match status" value="1"/>
</dbReference>
<comment type="similarity">
    <text evidence="1">Belongs to the UDP-glycosyltransferase family.</text>
</comment>
<gene>
    <name evidence="5" type="ORF">RchiOBHm_Chr2g0153381</name>
</gene>
<sequence length="147" mass="16590">MRITVQSYLEGLLDRTIEIGKVIGWAPQVAILAHSAVGEFVSHCGWYSILESIWDGVPIATWPFYAEQQVNAFELVKELKLAIEIDIGYRKDCGVIVSRQDIGKGIKEVMEQESKRMKEMSQMSKKTLEDDGSSYSSLGRFIDQIQS</sequence>